<dbReference type="EMBL" id="CP026114">
    <property type="protein sequence ID" value="AUT66355.1"/>
    <property type="molecule type" value="Genomic_DNA"/>
</dbReference>
<dbReference type="InterPro" id="IPR006016">
    <property type="entry name" value="UspA"/>
</dbReference>
<dbReference type="AlphaFoldDB" id="A0A2I8F3C8"/>
<proteinExistence type="inferred from homology"/>
<dbReference type="PANTHER" id="PTHR46268:SF15">
    <property type="entry name" value="UNIVERSAL STRESS PROTEIN HP_0031"/>
    <property type="match status" value="1"/>
</dbReference>
<reference evidence="3 4" key="1">
    <citation type="submission" date="2018-01" db="EMBL/GenBank/DDBJ databases">
        <title>Species boundaries and ecological features among Paraburkholderia terrae DSMZ17804T, P. hospita DSMZ17164T and P. caribensis DSMZ13236T.</title>
        <authorList>
            <person name="Pratama A.A."/>
        </authorList>
    </citation>
    <scope>NUCLEOTIDE SEQUENCE [LARGE SCALE GENOMIC DNA]</scope>
    <source>
        <strain evidence="3 4">DSM 17804</strain>
    </source>
</reference>
<evidence type="ECO:0000313" key="3">
    <source>
        <dbReference type="EMBL" id="AUT66355.1"/>
    </source>
</evidence>
<dbReference type="Proteomes" id="UP000243502">
    <property type="component" value="Chromosome 4"/>
</dbReference>
<dbReference type="InterPro" id="IPR006015">
    <property type="entry name" value="Universal_stress_UspA"/>
</dbReference>
<dbReference type="PANTHER" id="PTHR46268">
    <property type="entry name" value="STRESS RESPONSE PROTEIN NHAX"/>
    <property type="match status" value="1"/>
</dbReference>
<dbReference type="Gene3D" id="3.40.50.12370">
    <property type="match status" value="1"/>
</dbReference>
<name>A0A2I8F3C8_9BURK</name>
<dbReference type="CDD" id="cd00293">
    <property type="entry name" value="USP-like"/>
    <property type="match status" value="1"/>
</dbReference>
<comment type="similarity">
    <text evidence="1">Belongs to the universal stress protein A family.</text>
</comment>
<dbReference type="PRINTS" id="PR01438">
    <property type="entry name" value="UNVRSLSTRESS"/>
</dbReference>
<evidence type="ECO:0000256" key="1">
    <source>
        <dbReference type="ARBA" id="ARBA00008791"/>
    </source>
</evidence>
<evidence type="ECO:0000259" key="2">
    <source>
        <dbReference type="Pfam" id="PF00582"/>
    </source>
</evidence>
<dbReference type="Pfam" id="PF00582">
    <property type="entry name" value="Usp"/>
    <property type="match status" value="1"/>
</dbReference>
<organism evidence="3 4">
    <name type="scientific">Paraburkholderia terrae</name>
    <dbReference type="NCBI Taxonomy" id="311230"/>
    <lineage>
        <taxon>Bacteria</taxon>
        <taxon>Pseudomonadati</taxon>
        <taxon>Pseudomonadota</taxon>
        <taxon>Betaproteobacteria</taxon>
        <taxon>Burkholderiales</taxon>
        <taxon>Burkholderiaceae</taxon>
        <taxon>Paraburkholderia</taxon>
    </lineage>
</organism>
<feature type="domain" description="UspA" evidence="2">
    <location>
        <begin position="154"/>
        <end position="277"/>
    </location>
</feature>
<evidence type="ECO:0000313" key="4">
    <source>
        <dbReference type="Proteomes" id="UP000243502"/>
    </source>
</evidence>
<accession>A0A2I8F3C8</accession>
<dbReference type="KEGG" id="pter:C2L65_42335"/>
<sequence>MAYRSIVVRLDTGEHAHPRLELALSLARRFDAHLTGMYSFFMPDPRLLYVMAGSADYYASHEPMRTERRAALERLFRAELGRANVSGEWIAVDQYPPDAVPNLGRCADLIVAGQDDPNDPEAYAGDHFTENLVMSIGLPVLLVPYTRPSAAPGQHIMVAWDGSREATRAAHDALPFMRHAARTTIVTVNGAKSYPFRNRVSGADIAAVIARHGVNVEVAVIETGASMSTGDALLSKVADMGADLLVMGAYGHARWHELMMGGTTRTILSSMTVPVLMSH</sequence>
<protein>
    <submittedName>
        <fullName evidence="3">Universal stress protein</fullName>
    </submittedName>
</protein>
<gene>
    <name evidence="3" type="ORF">C2L65_42335</name>
</gene>
<dbReference type="OrthoDB" id="9804721at2"/>
<dbReference type="SUPFAM" id="SSF52402">
    <property type="entry name" value="Adenine nucleotide alpha hydrolases-like"/>
    <property type="match status" value="2"/>
</dbReference>
<dbReference type="RefSeq" id="WP_042312120.1">
    <property type="nucleotide sequence ID" value="NZ_CP026114.1"/>
</dbReference>